<comment type="caution">
    <text evidence="1">The sequence shown here is derived from an EMBL/GenBank/DDBJ whole genome shotgun (WGS) entry which is preliminary data.</text>
</comment>
<dbReference type="EMBL" id="BMAU01021363">
    <property type="protein sequence ID" value="GFY23364.1"/>
    <property type="molecule type" value="Genomic_DNA"/>
</dbReference>
<keyword evidence="2" id="KW-1185">Reference proteome</keyword>
<proteinExistence type="predicted"/>
<gene>
    <name evidence="1" type="primary">AVEN_104547_1</name>
    <name evidence="1" type="ORF">TNCV_3940601</name>
</gene>
<dbReference type="AlphaFoldDB" id="A0A8X6VVT8"/>
<evidence type="ECO:0000313" key="2">
    <source>
        <dbReference type="Proteomes" id="UP000887159"/>
    </source>
</evidence>
<evidence type="ECO:0000313" key="1">
    <source>
        <dbReference type="EMBL" id="GFY23364.1"/>
    </source>
</evidence>
<reference evidence="1" key="1">
    <citation type="submission" date="2020-08" db="EMBL/GenBank/DDBJ databases">
        <title>Multicomponent nature underlies the extraordinary mechanical properties of spider dragline silk.</title>
        <authorList>
            <person name="Kono N."/>
            <person name="Nakamura H."/>
            <person name="Mori M."/>
            <person name="Yoshida Y."/>
            <person name="Ohtoshi R."/>
            <person name="Malay A.D."/>
            <person name="Moran D.A.P."/>
            <person name="Tomita M."/>
            <person name="Numata K."/>
            <person name="Arakawa K."/>
        </authorList>
    </citation>
    <scope>NUCLEOTIDE SEQUENCE</scope>
</reference>
<organism evidence="1 2">
    <name type="scientific">Trichonephila clavipes</name>
    <name type="common">Golden silk orbweaver</name>
    <name type="synonym">Nephila clavipes</name>
    <dbReference type="NCBI Taxonomy" id="2585209"/>
    <lineage>
        <taxon>Eukaryota</taxon>
        <taxon>Metazoa</taxon>
        <taxon>Ecdysozoa</taxon>
        <taxon>Arthropoda</taxon>
        <taxon>Chelicerata</taxon>
        <taxon>Arachnida</taxon>
        <taxon>Araneae</taxon>
        <taxon>Araneomorphae</taxon>
        <taxon>Entelegynae</taxon>
        <taxon>Araneoidea</taxon>
        <taxon>Nephilidae</taxon>
        <taxon>Trichonephila</taxon>
    </lineage>
</organism>
<name>A0A8X6VVT8_TRICX</name>
<dbReference type="Proteomes" id="UP000887159">
    <property type="component" value="Unassembled WGS sequence"/>
</dbReference>
<sequence>MRDSKRFNKCCAYRLKLCQDLRNCFRNEYLGILKDYSKVKGESFNKEGDINNKRINWPLGRARKMYKGKDGRVRVVEV</sequence>
<protein>
    <submittedName>
        <fullName evidence="1">Integrase catalytic domain-containing protein</fullName>
    </submittedName>
</protein>
<accession>A0A8X6VVT8</accession>